<evidence type="ECO:0000256" key="2">
    <source>
        <dbReference type="ARBA" id="ARBA00022729"/>
    </source>
</evidence>
<evidence type="ECO:0000256" key="5">
    <source>
        <dbReference type="SAM" id="SignalP"/>
    </source>
</evidence>
<dbReference type="Proteomes" id="UP000253551">
    <property type="component" value="Unassembled WGS sequence"/>
</dbReference>
<dbReference type="InterPro" id="IPR051648">
    <property type="entry name" value="CWI-Assembly_Regulator"/>
</dbReference>
<dbReference type="GO" id="GO:0009986">
    <property type="term" value="C:cell surface"/>
    <property type="evidence" value="ECO:0007669"/>
    <property type="project" value="TreeGrafter"/>
</dbReference>
<dbReference type="AlphaFoldDB" id="A0A367KQ54"/>
<feature type="region of interest" description="Disordered" evidence="4">
    <location>
        <begin position="356"/>
        <end position="404"/>
    </location>
</feature>
<evidence type="ECO:0000256" key="4">
    <source>
        <dbReference type="SAM" id="MobiDB-lite"/>
    </source>
</evidence>
<dbReference type="GO" id="GO:0009277">
    <property type="term" value="C:fungal-type cell wall"/>
    <property type="evidence" value="ECO:0007669"/>
    <property type="project" value="TreeGrafter"/>
</dbReference>
<evidence type="ECO:0000313" key="6">
    <source>
        <dbReference type="EMBL" id="RCI04301.1"/>
    </source>
</evidence>
<dbReference type="GO" id="GO:0005886">
    <property type="term" value="C:plasma membrane"/>
    <property type="evidence" value="ECO:0007669"/>
    <property type="project" value="TreeGrafter"/>
</dbReference>
<reference evidence="6 7" key="1">
    <citation type="journal article" date="2018" name="G3 (Bethesda)">
        <title>Phylogenetic and Phylogenomic Definition of Rhizopus Species.</title>
        <authorList>
            <person name="Gryganskyi A.P."/>
            <person name="Golan J."/>
            <person name="Dolatabadi S."/>
            <person name="Mondo S."/>
            <person name="Robb S."/>
            <person name="Idnurm A."/>
            <person name="Muszewska A."/>
            <person name="Steczkiewicz K."/>
            <person name="Masonjones S."/>
            <person name="Liao H.L."/>
            <person name="Gajdeczka M.T."/>
            <person name="Anike F."/>
            <person name="Vuek A."/>
            <person name="Anishchenko I.M."/>
            <person name="Voigt K."/>
            <person name="de Hoog G.S."/>
            <person name="Smith M.E."/>
            <person name="Heitman J."/>
            <person name="Vilgalys R."/>
            <person name="Stajich J.E."/>
        </authorList>
    </citation>
    <scope>NUCLEOTIDE SEQUENCE [LARGE SCALE GENOMIC DNA]</scope>
    <source>
        <strain evidence="6 7">LSU 92-RS-03</strain>
    </source>
</reference>
<gene>
    <name evidence="6" type="ORF">CU098_010750</name>
</gene>
<dbReference type="OrthoDB" id="536881at2759"/>
<feature type="compositionally biased region" description="Polar residues" evidence="4">
    <location>
        <begin position="357"/>
        <end position="372"/>
    </location>
</feature>
<feature type="compositionally biased region" description="Basic and acidic residues" evidence="4">
    <location>
        <begin position="389"/>
        <end position="404"/>
    </location>
</feature>
<dbReference type="GO" id="GO:0031505">
    <property type="term" value="P:fungal-type cell wall organization"/>
    <property type="evidence" value="ECO:0007669"/>
    <property type="project" value="TreeGrafter"/>
</dbReference>
<dbReference type="PANTHER" id="PTHR31018">
    <property type="entry name" value="SPORULATION-SPECIFIC PROTEIN-RELATED"/>
    <property type="match status" value="1"/>
</dbReference>
<feature type="chain" id="PRO_5016959389" description="Receptor L-domain domain-containing protein" evidence="5">
    <location>
        <begin position="21"/>
        <end position="433"/>
    </location>
</feature>
<accession>A0A367KQ54</accession>
<evidence type="ECO:0000256" key="3">
    <source>
        <dbReference type="ARBA" id="ARBA00023180"/>
    </source>
</evidence>
<keyword evidence="3" id="KW-0325">Glycoprotein</keyword>
<name>A0A367KQ54_RHIST</name>
<dbReference type="PANTHER" id="PTHR31018:SF3">
    <property type="entry name" value="RECEPTOR PROTEIN-TYROSINE KINASE"/>
    <property type="match status" value="1"/>
</dbReference>
<feature type="compositionally biased region" description="Low complexity" evidence="4">
    <location>
        <begin position="379"/>
        <end position="388"/>
    </location>
</feature>
<evidence type="ECO:0008006" key="8">
    <source>
        <dbReference type="Google" id="ProtNLM"/>
    </source>
</evidence>
<organism evidence="6 7">
    <name type="scientific">Rhizopus stolonifer</name>
    <name type="common">Rhizopus nigricans</name>
    <dbReference type="NCBI Taxonomy" id="4846"/>
    <lineage>
        <taxon>Eukaryota</taxon>
        <taxon>Fungi</taxon>
        <taxon>Fungi incertae sedis</taxon>
        <taxon>Mucoromycota</taxon>
        <taxon>Mucoromycotina</taxon>
        <taxon>Mucoromycetes</taxon>
        <taxon>Mucorales</taxon>
        <taxon>Mucorineae</taxon>
        <taxon>Rhizopodaceae</taxon>
        <taxon>Rhizopus</taxon>
    </lineage>
</organism>
<keyword evidence="2 5" id="KW-0732">Signal</keyword>
<feature type="signal peptide" evidence="5">
    <location>
        <begin position="1"/>
        <end position="20"/>
    </location>
</feature>
<dbReference type="EMBL" id="PJQM01000723">
    <property type="protein sequence ID" value="RCI04301.1"/>
    <property type="molecule type" value="Genomic_DNA"/>
</dbReference>
<sequence>MTRFSSSAIVLATLCATTLAAMDPACERTLKVLNQLDLDSIKHCKTFQGIITIDKMGTAPMLTMEGVENLKGDLLLSNNAELGGFSAPNLKTVEGQVKIENHTILKKVEFPQLTEVNSMTYSVLPALEVIQFPAGLTKVGSMKIEDTKAPKIDGFKPENIGTFVLAHNNYMQTFDFSSVKQATDMHVTGNNPEMVFNAPSLTDMQGGTFLNLGQLQMPVLTTVRSDFSLHDNQFTMLNLDSLLNIGGTFTVVNNNKLTEMSFKKLDLISGALSVGNNSQLISIEGFPSLKEIHGTLDLAGNFESYKLPALQDVRGGMRVQTTSSKIACSELERNLKGGNIVKGTAWSCSASMKEEQITPTVGQTPSDNTDTKITLGRESSSPLSPLTPLKDEKNGNVPQGKERESISFAGGASTLSTSSLGLAAVASLAYLLV</sequence>
<comment type="subcellular location">
    <subcellularLocation>
        <location evidence="1">Cell envelope</location>
    </subcellularLocation>
</comment>
<dbReference type="STRING" id="4846.A0A367KQ54"/>
<evidence type="ECO:0000313" key="7">
    <source>
        <dbReference type="Proteomes" id="UP000253551"/>
    </source>
</evidence>
<dbReference type="SUPFAM" id="SSF52058">
    <property type="entry name" value="L domain-like"/>
    <property type="match status" value="2"/>
</dbReference>
<protein>
    <recommendedName>
        <fullName evidence="8">Receptor L-domain domain-containing protein</fullName>
    </recommendedName>
</protein>
<comment type="caution">
    <text evidence="6">The sequence shown here is derived from an EMBL/GenBank/DDBJ whole genome shotgun (WGS) entry which is preliminary data.</text>
</comment>
<keyword evidence="7" id="KW-1185">Reference proteome</keyword>
<evidence type="ECO:0000256" key="1">
    <source>
        <dbReference type="ARBA" id="ARBA00004196"/>
    </source>
</evidence>
<proteinExistence type="predicted"/>